<accession>A0ACD4UHH9</accession>
<dbReference type="EMBL" id="OR159659">
    <property type="protein sequence ID" value="WKW85479.1"/>
    <property type="molecule type" value="Genomic_DNA"/>
</dbReference>
<name>A0ACD4UHH9_9CAUD</name>
<dbReference type="Proteomes" id="UP001654496">
    <property type="component" value="Segment"/>
</dbReference>
<keyword evidence="2" id="KW-1185">Reference proteome</keyword>
<organism evidence="1 2">
    <name type="scientific">Rhodococcus phage Reynauld</name>
    <dbReference type="NCBI Taxonomy" id="3062845"/>
    <lineage>
        <taxon>Viruses</taxon>
        <taxon>Duplodnaviria</taxon>
        <taxon>Heunggongvirae</taxon>
        <taxon>Uroviricota</taxon>
        <taxon>Caudoviricetes</taxon>
        <taxon>Caudoviricetes incertae sedis</taxon>
        <taxon>Reynauldvirus</taxon>
        <taxon>Reynauldvirus reynauld</taxon>
    </lineage>
</organism>
<gene>
    <name evidence="1" type="primary">27</name>
    <name evidence="1" type="ORF">SEA_REYNAULD_27</name>
</gene>
<evidence type="ECO:0000313" key="2">
    <source>
        <dbReference type="Proteomes" id="UP001654496"/>
    </source>
</evidence>
<protein>
    <submittedName>
        <fullName evidence="1">Major tail protein</fullName>
    </submittedName>
</protein>
<sequence>MGQTSQSGQLIFATQSAFGVPVTPSNLGTKGLAVRVRSGTLAGNRDLLVTDPEIGAGRDRANAYLGSVAFAGDIEMYVRFRAAAFFLANALGTKSSVAVTASTGAHTHTITPADGQVPYMTVYEQIGASLERFITTDVVVNTLNFEADANGYLSMTAGLIGIKATPGAAAIDATSLLDNTSLAVGQNITAKYADTKLPAKSFSLSINNNFEDDNHYLGGAYLGDLTAKGREISASVNMRHTDAKAMRQSMFGTPTATEALGVPTKDKFEVMIESPEVISGVTGTPIKYSLKFEIPKAVYEPFSFAPSGDDAFENDVTLQAIRPDGAVPIMTATVVNGNAAIE</sequence>
<proteinExistence type="predicted"/>
<evidence type="ECO:0000313" key="1">
    <source>
        <dbReference type="EMBL" id="WKW85479.1"/>
    </source>
</evidence>
<reference evidence="1" key="1">
    <citation type="submission" date="2023-06" db="EMBL/GenBank/DDBJ databases">
        <authorList>
            <person name="DeJong R.J."/>
            <person name="Yoon E."/>
            <person name="Radersma M."/>
            <person name="Veenstra M."/>
            <person name="Churu J."/>
            <person name="Moleakunnel K."/>
            <person name="Weaver G."/>
            <person name="Hill E."/>
            <person name="Janvier A."/>
            <person name="Harlow L."/>
            <person name="Kramer C."/>
            <person name="Seinen K."/>
            <person name="Chen A."/>
            <person name="Minasian M."/>
            <person name="Doorn S."/>
            <person name="Dole C."/>
            <person name="Ramsey F."/>
            <person name="Nieze J."/>
            <person name="Baker A."/>
            <person name="Swierenga S."/>
            <person name="White A."/>
            <person name="Howland A."/>
            <person name="Ko C."/>
            <person name="Russell D.A."/>
            <person name="Jacobs-Sera D."/>
            <person name="Hatfull G.F."/>
        </authorList>
    </citation>
    <scope>NUCLEOTIDE SEQUENCE</scope>
</reference>